<reference evidence="3" key="1">
    <citation type="journal article" date="2011" name="Stand. Genomic Sci.">
        <title>Genome sequence of the filamentous, gliding Thiothrix nivea neotype strain (JP2(T)).</title>
        <authorList>
            <person name="Lapidus A."/>
            <person name="Nolan M."/>
            <person name="Lucas S."/>
            <person name="Glavina Del Rio T."/>
            <person name="Tice H."/>
            <person name="Cheng J.F."/>
            <person name="Tapia R."/>
            <person name="Han C."/>
            <person name="Goodwin L."/>
            <person name="Pitluck S."/>
            <person name="Liolios K."/>
            <person name="Pagani I."/>
            <person name="Ivanova N."/>
            <person name="Huntemann M."/>
            <person name="Mavromatis K."/>
            <person name="Mikhailova N."/>
            <person name="Pati A."/>
            <person name="Chen A."/>
            <person name="Palaniappan K."/>
            <person name="Land M."/>
            <person name="Brambilla E.M."/>
            <person name="Rohde M."/>
            <person name="Abt B."/>
            <person name="Verbarg S."/>
            <person name="Goker M."/>
            <person name="Bristow J."/>
            <person name="Eisen J.A."/>
            <person name="Markowitz V."/>
            <person name="Hugenholtz P."/>
            <person name="Kyrpides N.C."/>
            <person name="Klenk H.P."/>
            <person name="Woyke T."/>
        </authorList>
    </citation>
    <scope>NUCLEOTIDE SEQUENCE [LARGE SCALE GENOMIC DNA]</scope>
    <source>
        <strain evidence="3">ATCC 35100 / DSM 5205 / JP2</strain>
    </source>
</reference>
<feature type="compositionally biased region" description="Low complexity" evidence="1">
    <location>
        <begin position="205"/>
        <end position="221"/>
    </location>
</feature>
<sequence length="221" mass="23484">MNEQAMPDPGGNPDQGMKPADAAGMMGSTGNGDMPQGQGQGQSRKQGGIPEGQQAMYQQAAAQQAAPQMPYPQQPMPQMPYPQQPQWPGYAYAAQPMYAQPGMGMGMGHMHGQHGSQPHQQQAAQPGNDLNQMVQDMTSGTPGLASLTKLIDFNDKDFWKGALVGAAAVLLFTNSGVQRALFRGAVKTRDAAEEGVEKVKEGVSKVKQSVKQAASQENDDE</sequence>
<proteinExistence type="predicted"/>
<dbReference type="EMBL" id="JH651384">
    <property type="protein sequence ID" value="EIJ33567.1"/>
    <property type="molecule type" value="Genomic_DNA"/>
</dbReference>
<dbReference type="RefSeq" id="WP_002707518.1">
    <property type="nucleotide sequence ID" value="NZ_JH651384.1"/>
</dbReference>
<gene>
    <name evidence="2" type="ORF">Thini_0942</name>
</gene>
<evidence type="ECO:0000313" key="3">
    <source>
        <dbReference type="Proteomes" id="UP000005317"/>
    </source>
</evidence>
<feature type="compositionally biased region" description="Pro residues" evidence="1">
    <location>
        <begin position="69"/>
        <end position="80"/>
    </location>
</feature>
<protein>
    <recommendedName>
        <fullName evidence="4">YtxH domain-containing protein</fullName>
    </recommendedName>
</protein>
<evidence type="ECO:0008006" key="4">
    <source>
        <dbReference type="Google" id="ProtNLM"/>
    </source>
</evidence>
<feature type="compositionally biased region" description="Basic and acidic residues" evidence="1">
    <location>
        <begin position="195"/>
        <end position="204"/>
    </location>
</feature>
<organism evidence="2 3">
    <name type="scientific">Thiothrix nivea (strain ATCC 35100 / DSM 5205 / JP2)</name>
    <dbReference type="NCBI Taxonomy" id="870187"/>
    <lineage>
        <taxon>Bacteria</taxon>
        <taxon>Pseudomonadati</taxon>
        <taxon>Pseudomonadota</taxon>
        <taxon>Gammaproteobacteria</taxon>
        <taxon>Thiotrichales</taxon>
        <taxon>Thiotrichaceae</taxon>
        <taxon>Thiothrix</taxon>
    </lineage>
</organism>
<name>A0A656HB37_THINJ</name>
<dbReference type="AlphaFoldDB" id="A0A656HB37"/>
<evidence type="ECO:0000313" key="2">
    <source>
        <dbReference type="EMBL" id="EIJ33567.1"/>
    </source>
</evidence>
<dbReference type="Proteomes" id="UP000005317">
    <property type="component" value="Unassembled WGS sequence"/>
</dbReference>
<feature type="compositionally biased region" description="Low complexity" evidence="1">
    <location>
        <begin position="41"/>
        <end position="68"/>
    </location>
</feature>
<feature type="region of interest" description="Disordered" evidence="1">
    <location>
        <begin position="1"/>
        <end position="80"/>
    </location>
</feature>
<keyword evidence="3" id="KW-1185">Reference proteome</keyword>
<accession>A0A656HB37</accession>
<feature type="region of interest" description="Disordered" evidence="1">
    <location>
        <begin position="195"/>
        <end position="221"/>
    </location>
</feature>
<evidence type="ECO:0000256" key="1">
    <source>
        <dbReference type="SAM" id="MobiDB-lite"/>
    </source>
</evidence>